<dbReference type="AlphaFoldDB" id="A0A8T0EYQ7"/>
<reference evidence="2" key="2">
    <citation type="submission" date="2020-06" db="EMBL/GenBank/DDBJ databases">
        <authorList>
            <person name="Sheffer M."/>
        </authorList>
    </citation>
    <scope>NUCLEOTIDE SEQUENCE</scope>
</reference>
<evidence type="ECO:0000313" key="2">
    <source>
        <dbReference type="EMBL" id="KAF8782901.1"/>
    </source>
</evidence>
<gene>
    <name evidence="2" type="ORF">HNY73_013134</name>
</gene>
<dbReference type="Proteomes" id="UP000807504">
    <property type="component" value="Unassembled WGS sequence"/>
</dbReference>
<reference evidence="2" key="1">
    <citation type="journal article" date="2020" name="bioRxiv">
        <title>Chromosome-level reference genome of the European wasp spider Argiope bruennichi: a resource for studies on range expansion and evolutionary adaptation.</title>
        <authorList>
            <person name="Sheffer M.M."/>
            <person name="Hoppe A."/>
            <person name="Krehenwinkel H."/>
            <person name="Uhl G."/>
            <person name="Kuss A.W."/>
            <person name="Jensen L."/>
            <person name="Jensen C."/>
            <person name="Gillespie R.G."/>
            <person name="Hoff K.J."/>
            <person name="Prost S."/>
        </authorList>
    </citation>
    <scope>NUCLEOTIDE SEQUENCE</scope>
</reference>
<evidence type="ECO:0000313" key="3">
    <source>
        <dbReference type="Proteomes" id="UP000807504"/>
    </source>
</evidence>
<proteinExistence type="predicted"/>
<comment type="caution">
    <text evidence="2">The sequence shown here is derived from an EMBL/GenBank/DDBJ whole genome shotgun (WGS) entry which is preliminary data.</text>
</comment>
<dbReference type="EMBL" id="JABXBU010001863">
    <property type="protein sequence ID" value="KAF8782901.1"/>
    <property type="molecule type" value="Genomic_DNA"/>
</dbReference>
<organism evidence="2 3">
    <name type="scientific">Argiope bruennichi</name>
    <name type="common">Wasp spider</name>
    <name type="synonym">Aranea bruennichi</name>
    <dbReference type="NCBI Taxonomy" id="94029"/>
    <lineage>
        <taxon>Eukaryota</taxon>
        <taxon>Metazoa</taxon>
        <taxon>Ecdysozoa</taxon>
        <taxon>Arthropoda</taxon>
        <taxon>Chelicerata</taxon>
        <taxon>Arachnida</taxon>
        <taxon>Araneae</taxon>
        <taxon>Araneomorphae</taxon>
        <taxon>Entelegynae</taxon>
        <taxon>Araneoidea</taxon>
        <taxon>Araneidae</taxon>
        <taxon>Argiope</taxon>
    </lineage>
</organism>
<accession>A0A8T0EYQ7</accession>
<keyword evidence="3" id="KW-1185">Reference proteome</keyword>
<evidence type="ECO:0000256" key="1">
    <source>
        <dbReference type="SAM" id="MobiDB-lite"/>
    </source>
</evidence>
<name>A0A8T0EYQ7_ARGBR</name>
<protein>
    <submittedName>
        <fullName evidence="2">Uncharacterized protein</fullName>
    </submittedName>
</protein>
<sequence>MYETLKSNSYGGIAPHPYPLASQALAPTPPPYCPPYLPYNLLLQILIAFCRENYSCCVRIGTKEVRVSVDRIKPAYIISDDTPSSMALVPKTDPQRPSVTTRFGRHV</sequence>
<feature type="region of interest" description="Disordered" evidence="1">
    <location>
        <begin position="86"/>
        <end position="107"/>
    </location>
</feature>